<dbReference type="PANTHER" id="PTHR43014:SF4">
    <property type="entry name" value="PYRIDINE NUCLEOTIDE-DISULFIDE OXIDOREDUCTASE RCLA-RELATED"/>
    <property type="match status" value="1"/>
</dbReference>
<dbReference type="PRINTS" id="PR00411">
    <property type="entry name" value="PNDRDTASEI"/>
</dbReference>
<dbReference type="Pfam" id="PF02852">
    <property type="entry name" value="Pyr_redox_dim"/>
    <property type="match status" value="1"/>
</dbReference>
<keyword evidence="8" id="KW-1185">Reference proteome</keyword>
<dbReference type="NCBIfam" id="NF004939">
    <property type="entry name" value="PRK06292.1-1"/>
    <property type="match status" value="1"/>
</dbReference>
<dbReference type="InterPro" id="IPR016156">
    <property type="entry name" value="FAD/NAD-linked_Rdtase_dimer_sf"/>
</dbReference>
<dbReference type="InterPro" id="IPR001100">
    <property type="entry name" value="Pyr_nuc-diS_OxRdtase"/>
</dbReference>
<gene>
    <name evidence="7" type="ORF">H9C73_01295</name>
</gene>
<evidence type="ECO:0000259" key="5">
    <source>
        <dbReference type="Pfam" id="PF02852"/>
    </source>
</evidence>
<dbReference type="Gene3D" id="3.30.390.30">
    <property type="match status" value="1"/>
</dbReference>
<comment type="similarity">
    <text evidence="2">Belongs to the class-I pyridine nucleotide-disulfide oxidoreductase family.</text>
</comment>
<evidence type="ECO:0000256" key="3">
    <source>
        <dbReference type="ARBA" id="ARBA00022630"/>
    </source>
</evidence>
<accession>A0ABS3Z6N3</accession>
<proteinExistence type="inferred from homology"/>
<keyword evidence="3" id="KW-0285">Flavoprotein</keyword>
<evidence type="ECO:0000256" key="1">
    <source>
        <dbReference type="ARBA" id="ARBA00001974"/>
    </source>
</evidence>
<organism evidence="7 8">
    <name type="scientific">Marinobacterium alkalitolerans</name>
    <dbReference type="NCBI Taxonomy" id="1542925"/>
    <lineage>
        <taxon>Bacteria</taxon>
        <taxon>Pseudomonadati</taxon>
        <taxon>Pseudomonadota</taxon>
        <taxon>Gammaproteobacteria</taxon>
        <taxon>Oceanospirillales</taxon>
        <taxon>Oceanospirillaceae</taxon>
        <taxon>Marinobacterium</taxon>
    </lineage>
</organism>
<dbReference type="Proteomes" id="UP000810171">
    <property type="component" value="Unassembled WGS sequence"/>
</dbReference>
<evidence type="ECO:0000256" key="2">
    <source>
        <dbReference type="ARBA" id="ARBA00007532"/>
    </source>
</evidence>
<evidence type="ECO:0000259" key="6">
    <source>
        <dbReference type="Pfam" id="PF07992"/>
    </source>
</evidence>
<dbReference type="PANTHER" id="PTHR43014">
    <property type="entry name" value="MERCURIC REDUCTASE"/>
    <property type="match status" value="1"/>
</dbReference>
<dbReference type="InterPro" id="IPR004099">
    <property type="entry name" value="Pyr_nucl-diS_OxRdtase_dimer"/>
</dbReference>
<comment type="caution">
    <text evidence="7">The sequence shown here is derived from an EMBL/GenBank/DDBJ whole genome shotgun (WGS) entry which is preliminary data.</text>
</comment>
<sequence>MYGTAVAVIGAGSAGLTAYRSARQHTDSVLLIDPGPLGTTCARVGCIPSKLLIAAADSAWHMRHADRLGVSAGTIQVDGVRVMQRVRQMRDRFVGKVLKGMESIPGEDQLKQTVRFAGNHLLETAEGEQIEAERIVIATGSRPSVPRMLQAAGTRLLVNDDLFELTDLPQSVVVFGPGVIGLELGQALHRLGVRVRMFGIGGAIGPIEDEAIRQAALEQFGQEFPLDPDAQVTAIQETEIGVEVSFQTADGDSVTETFDYLLAATGRRPNVDQLGLEHTDLELDTHGVPRFDPHTLQCSAEHIFIAGDANNDLPLLHEASDEGAIAGRNAALLPEIQPGHRTVPLAIVFSDPQIATVGLRPSRIEAEYTNHYAVARFDFADQARAKVLGRDRGLMKVWAEKESGTLLGVEILGPDAEHLAHLLAWAIQQRLSVRDLLQMPYYHPVLEEGIRSLLRDLKSRL</sequence>
<feature type="domain" description="Pyridine nucleotide-disulphide oxidoreductase dimerisation" evidence="5">
    <location>
        <begin position="347"/>
        <end position="451"/>
    </location>
</feature>
<dbReference type="GO" id="GO:0004148">
    <property type="term" value="F:dihydrolipoyl dehydrogenase (NADH) activity"/>
    <property type="evidence" value="ECO:0007669"/>
    <property type="project" value="UniProtKB-EC"/>
</dbReference>
<evidence type="ECO:0000256" key="4">
    <source>
        <dbReference type="ARBA" id="ARBA00022827"/>
    </source>
</evidence>
<feature type="domain" description="FAD/NAD(P)-binding" evidence="6">
    <location>
        <begin position="5"/>
        <end position="323"/>
    </location>
</feature>
<dbReference type="EC" id="1.8.1.4" evidence="7"/>
<comment type="cofactor">
    <cofactor evidence="1">
        <name>FAD</name>
        <dbReference type="ChEBI" id="CHEBI:57692"/>
    </cofactor>
</comment>
<dbReference type="EMBL" id="JACVEW010000001">
    <property type="protein sequence ID" value="MBP0047357.1"/>
    <property type="molecule type" value="Genomic_DNA"/>
</dbReference>
<dbReference type="SUPFAM" id="SSF55424">
    <property type="entry name" value="FAD/NAD-linked reductases, dimerisation (C-terminal) domain"/>
    <property type="match status" value="1"/>
</dbReference>
<dbReference type="SUPFAM" id="SSF51905">
    <property type="entry name" value="FAD/NAD(P)-binding domain"/>
    <property type="match status" value="1"/>
</dbReference>
<name>A0ABS3Z6N3_9GAMM</name>
<dbReference type="InterPro" id="IPR036188">
    <property type="entry name" value="FAD/NAD-bd_sf"/>
</dbReference>
<dbReference type="PRINTS" id="PR00368">
    <property type="entry name" value="FADPNR"/>
</dbReference>
<evidence type="ECO:0000313" key="8">
    <source>
        <dbReference type="Proteomes" id="UP000810171"/>
    </source>
</evidence>
<dbReference type="Pfam" id="PF07992">
    <property type="entry name" value="Pyr_redox_2"/>
    <property type="match status" value="1"/>
</dbReference>
<keyword evidence="4" id="KW-0274">FAD</keyword>
<protein>
    <submittedName>
        <fullName evidence="7">Dihydrolipoyl dehydrogenase</fullName>
        <ecNumber evidence="7">1.8.1.4</ecNumber>
    </submittedName>
</protein>
<dbReference type="Gene3D" id="3.50.50.60">
    <property type="entry name" value="FAD/NAD(P)-binding domain"/>
    <property type="match status" value="2"/>
</dbReference>
<evidence type="ECO:0000313" key="7">
    <source>
        <dbReference type="EMBL" id="MBP0047357.1"/>
    </source>
</evidence>
<dbReference type="PIRSF" id="PIRSF000350">
    <property type="entry name" value="Mercury_reductase_MerA"/>
    <property type="match status" value="1"/>
</dbReference>
<keyword evidence="7" id="KW-0560">Oxidoreductase</keyword>
<reference evidence="7 8" key="1">
    <citation type="submission" date="2020-09" db="EMBL/GenBank/DDBJ databases">
        <authorList>
            <person name="Tanuku N.R.S."/>
        </authorList>
    </citation>
    <scope>NUCLEOTIDE SEQUENCE [LARGE SCALE GENOMIC DNA]</scope>
    <source>
        <strain evidence="7 8">AK62</strain>
    </source>
</reference>
<dbReference type="InterPro" id="IPR023753">
    <property type="entry name" value="FAD/NAD-binding_dom"/>
</dbReference>